<comment type="caution">
    <text evidence="2">The sequence shown here is derived from an EMBL/GenBank/DDBJ whole genome shotgun (WGS) entry which is preliminary data.</text>
</comment>
<feature type="transmembrane region" description="Helical" evidence="1">
    <location>
        <begin position="41"/>
        <end position="60"/>
    </location>
</feature>
<dbReference type="EMBL" id="JBHMEY010000054">
    <property type="protein sequence ID" value="MFB9097487.1"/>
    <property type="molecule type" value="Genomic_DNA"/>
</dbReference>
<feature type="transmembrane region" description="Helical" evidence="1">
    <location>
        <begin position="67"/>
        <end position="85"/>
    </location>
</feature>
<dbReference type="RefSeq" id="WP_236453101.1">
    <property type="nucleotide sequence ID" value="NZ_CBCSGE010000026.1"/>
</dbReference>
<proteinExistence type="predicted"/>
<name>A0ABV5GQ61_9FLAO</name>
<keyword evidence="3" id="KW-1185">Reference proteome</keyword>
<sequence>MIKRLISSFLIVLSGMILLSDIFIVHYGIEFDNLYGFNSTSNFVFWLSMMVSQLLIIIVSQFRPFRISYLVPVYIISLSLFWIFFSDEYDNKSYFNIYVLGFSIALMLVISMISILVNKEKLEAQATSSRMELLERVFDLTVLKIKKKQ</sequence>
<keyword evidence="1" id="KW-0812">Transmembrane</keyword>
<evidence type="ECO:0000313" key="2">
    <source>
        <dbReference type="EMBL" id="MFB9097487.1"/>
    </source>
</evidence>
<evidence type="ECO:0000313" key="3">
    <source>
        <dbReference type="Proteomes" id="UP001589607"/>
    </source>
</evidence>
<reference evidence="2 3" key="1">
    <citation type="submission" date="2024-09" db="EMBL/GenBank/DDBJ databases">
        <authorList>
            <person name="Sun Q."/>
            <person name="Mori K."/>
        </authorList>
    </citation>
    <scope>NUCLEOTIDE SEQUENCE [LARGE SCALE GENOMIC DNA]</scope>
    <source>
        <strain evidence="2 3">CECT 7955</strain>
    </source>
</reference>
<evidence type="ECO:0000256" key="1">
    <source>
        <dbReference type="SAM" id="Phobius"/>
    </source>
</evidence>
<feature type="transmembrane region" description="Helical" evidence="1">
    <location>
        <begin position="97"/>
        <end position="117"/>
    </location>
</feature>
<dbReference type="Proteomes" id="UP001589607">
    <property type="component" value="Unassembled WGS sequence"/>
</dbReference>
<gene>
    <name evidence="2" type="ORF">ACFFVF_13245</name>
</gene>
<keyword evidence="1" id="KW-0472">Membrane</keyword>
<keyword evidence="1" id="KW-1133">Transmembrane helix</keyword>
<protein>
    <submittedName>
        <fullName evidence="2">Uncharacterized protein</fullName>
    </submittedName>
</protein>
<accession>A0ABV5GQ61</accession>
<organism evidence="2 3">
    <name type="scientific">Flavobacterium jumunjinense</name>
    <dbReference type="NCBI Taxonomy" id="998845"/>
    <lineage>
        <taxon>Bacteria</taxon>
        <taxon>Pseudomonadati</taxon>
        <taxon>Bacteroidota</taxon>
        <taxon>Flavobacteriia</taxon>
        <taxon>Flavobacteriales</taxon>
        <taxon>Flavobacteriaceae</taxon>
        <taxon>Flavobacterium</taxon>
    </lineage>
</organism>
<feature type="transmembrane region" description="Helical" evidence="1">
    <location>
        <begin position="9"/>
        <end position="29"/>
    </location>
</feature>